<dbReference type="Proteomes" id="UP001241758">
    <property type="component" value="Unassembled WGS sequence"/>
</dbReference>
<evidence type="ECO:0000256" key="1">
    <source>
        <dbReference type="ARBA" id="ARBA00009013"/>
    </source>
</evidence>
<protein>
    <recommendedName>
        <fullName evidence="2">Anti-sigma factor antagonist</fullName>
    </recommendedName>
</protein>
<dbReference type="SUPFAM" id="SSF52091">
    <property type="entry name" value="SpoIIaa-like"/>
    <property type="match status" value="1"/>
</dbReference>
<name>A0ABT6WSG4_9ACTN</name>
<dbReference type="InterPro" id="IPR036513">
    <property type="entry name" value="STAS_dom_sf"/>
</dbReference>
<accession>A0ABT6WSG4</accession>
<dbReference type="Gene3D" id="3.30.750.24">
    <property type="entry name" value="STAS domain"/>
    <property type="match status" value="1"/>
</dbReference>
<evidence type="ECO:0000256" key="2">
    <source>
        <dbReference type="RuleBase" id="RU003749"/>
    </source>
</evidence>
<comment type="caution">
    <text evidence="4">The sequence shown here is derived from an EMBL/GenBank/DDBJ whole genome shotgun (WGS) entry which is preliminary data.</text>
</comment>
<dbReference type="PROSITE" id="PS50801">
    <property type="entry name" value="STAS"/>
    <property type="match status" value="1"/>
</dbReference>
<sequence length="120" mass="12704">MMDPFLTVTTTIVGERATVLSATGEIDGDSRKILGEAADAAIAAGQHRLVIDLTGVTFCDSGGLSLFVELHRRITALGGELRLAGLREMVATVVRATNLDRLLLLYPTVDEAVEASRHAG</sequence>
<dbReference type="NCBIfam" id="TIGR00377">
    <property type="entry name" value="ant_ant_sig"/>
    <property type="match status" value="1"/>
</dbReference>
<organism evidence="4 5">
    <name type="scientific">Actinoplanes sandaracinus</name>
    <dbReference type="NCBI Taxonomy" id="3045177"/>
    <lineage>
        <taxon>Bacteria</taxon>
        <taxon>Bacillati</taxon>
        <taxon>Actinomycetota</taxon>
        <taxon>Actinomycetes</taxon>
        <taxon>Micromonosporales</taxon>
        <taxon>Micromonosporaceae</taxon>
        <taxon>Actinoplanes</taxon>
    </lineage>
</organism>
<gene>
    <name evidence="4" type="ORF">QLQ12_29110</name>
</gene>
<dbReference type="RefSeq" id="WP_282763755.1">
    <property type="nucleotide sequence ID" value="NZ_JASCTH010000021.1"/>
</dbReference>
<proteinExistence type="inferred from homology"/>
<dbReference type="CDD" id="cd07043">
    <property type="entry name" value="STAS_anti-anti-sigma_factors"/>
    <property type="match status" value="1"/>
</dbReference>
<evidence type="ECO:0000313" key="4">
    <source>
        <dbReference type="EMBL" id="MDI6102686.1"/>
    </source>
</evidence>
<reference evidence="4 5" key="1">
    <citation type="submission" date="2023-05" db="EMBL/GenBank/DDBJ databases">
        <title>Actinoplanes sp. NEAU-A12 genome sequencing.</title>
        <authorList>
            <person name="Wang Z.-S."/>
        </authorList>
    </citation>
    <scope>NUCLEOTIDE SEQUENCE [LARGE SCALE GENOMIC DNA]</scope>
    <source>
        <strain evidence="4 5">NEAU-A12</strain>
    </source>
</reference>
<evidence type="ECO:0000313" key="5">
    <source>
        <dbReference type="Proteomes" id="UP001241758"/>
    </source>
</evidence>
<dbReference type="PANTHER" id="PTHR33495:SF2">
    <property type="entry name" value="ANTI-SIGMA FACTOR ANTAGONIST TM_1081-RELATED"/>
    <property type="match status" value="1"/>
</dbReference>
<dbReference type="Pfam" id="PF01740">
    <property type="entry name" value="STAS"/>
    <property type="match status" value="1"/>
</dbReference>
<dbReference type="InterPro" id="IPR003658">
    <property type="entry name" value="Anti-sigma_ant"/>
</dbReference>
<dbReference type="EMBL" id="JASCTH010000021">
    <property type="protein sequence ID" value="MDI6102686.1"/>
    <property type="molecule type" value="Genomic_DNA"/>
</dbReference>
<comment type="similarity">
    <text evidence="1 2">Belongs to the anti-sigma-factor antagonist family.</text>
</comment>
<keyword evidence="5" id="KW-1185">Reference proteome</keyword>
<evidence type="ECO:0000259" key="3">
    <source>
        <dbReference type="PROSITE" id="PS50801"/>
    </source>
</evidence>
<feature type="domain" description="STAS" evidence="3">
    <location>
        <begin position="19"/>
        <end position="116"/>
    </location>
</feature>
<dbReference type="InterPro" id="IPR002645">
    <property type="entry name" value="STAS_dom"/>
</dbReference>
<dbReference type="PANTHER" id="PTHR33495">
    <property type="entry name" value="ANTI-SIGMA FACTOR ANTAGONIST TM_1081-RELATED-RELATED"/>
    <property type="match status" value="1"/>
</dbReference>